<dbReference type="Gene3D" id="3.40.190.290">
    <property type="match status" value="1"/>
</dbReference>
<keyword evidence="3" id="KW-0238">DNA-binding</keyword>
<keyword evidence="4" id="KW-0804">Transcription</keyword>
<dbReference type="InterPro" id="IPR036388">
    <property type="entry name" value="WH-like_DNA-bd_sf"/>
</dbReference>
<dbReference type="InterPro" id="IPR005119">
    <property type="entry name" value="LysR_subst-bd"/>
</dbReference>
<sequence length="299" mass="33305">MDRIDALQVFARVAETGSFTRAADLCELPRSTVSSVVQKLEASLGARLLHRTTRRVSLTHDGAALLERCRHLLTEIEEIESMFREPGARVSGKLKVDVPSRFGSRVIAPALPDFFERYPEIELELGATDRTVDLIQEGVDCVVRVGDPGSASLVARPLGKMELVNCASPAYLARYGAPQTPDDLSEHRAVRFASPNTGRAEPWEYVQDGELHYVEMRSWVTVNNAETYVACALAGMGLLQAPEYDVRHLLQSGDLVEVLPNARAEAMQIYAMYPHRRQLSRRVRVFIDWVGELVKTVCV</sequence>
<name>Q2S8T3_HAHCH</name>
<keyword evidence="7" id="KW-1185">Reference proteome</keyword>
<dbReference type="InterPro" id="IPR000847">
    <property type="entry name" value="LysR_HTH_N"/>
</dbReference>
<dbReference type="STRING" id="349521.HCH_06293"/>
<comment type="similarity">
    <text evidence="1">Belongs to the LysR transcriptional regulatory family.</text>
</comment>
<dbReference type="PANTHER" id="PTHR30537">
    <property type="entry name" value="HTH-TYPE TRANSCRIPTIONAL REGULATOR"/>
    <property type="match status" value="1"/>
</dbReference>
<evidence type="ECO:0000256" key="2">
    <source>
        <dbReference type="ARBA" id="ARBA00023015"/>
    </source>
</evidence>
<dbReference type="FunFam" id="3.40.190.290:FF:000001">
    <property type="entry name" value="Transcriptional regulator, LysR family"/>
    <property type="match status" value="1"/>
</dbReference>
<dbReference type="HOGENOM" id="CLU_039613_16_3_6"/>
<accession>Q2S8T3</accession>
<dbReference type="Pfam" id="PF00126">
    <property type="entry name" value="HTH_1"/>
    <property type="match status" value="1"/>
</dbReference>
<feature type="domain" description="HTH lysR-type" evidence="5">
    <location>
        <begin position="1"/>
        <end position="59"/>
    </location>
</feature>
<dbReference type="InterPro" id="IPR058163">
    <property type="entry name" value="LysR-type_TF_proteobact-type"/>
</dbReference>
<dbReference type="PANTHER" id="PTHR30537:SF72">
    <property type="entry name" value="LYSR FAMILY TRANSCRIPTIONAL REGULATOR"/>
    <property type="match status" value="1"/>
</dbReference>
<reference evidence="6 7" key="1">
    <citation type="journal article" date="2005" name="Nucleic Acids Res.">
        <title>Genomic blueprint of Hahella chejuensis, a marine microbe producing an algicidal agent.</title>
        <authorList>
            <person name="Jeong H."/>
            <person name="Yim J.H."/>
            <person name="Lee C."/>
            <person name="Choi S.-H."/>
            <person name="Park Y.K."/>
            <person name="Yoon S.H."/>
            <person name="Hur C.-G."/>
            <person name="Kang H.-Y."/>
            <person name="Kim D."/>
            <person name="Lee H.H."/>
            <person name="Park K.H."/>
            <person name="Park S.-H."/>
            <person name="Park H.-S."/>
            <person name="Lee H.K."/>
            <person name="Oh T.K."/>
            <person name="Kim J.F."/>
        </authorList>
    </citation>
    <scope>NUCLEOTIDE SEQUENCE [LARGE SCALE GENOMIC DNA]</scope>
    <source>
        <strain evidence="6 7">KCTC 2396</strain>
    </source>
</reference>
<gene>
    <name evidence="6" type="ordered locus">HCH_06293</name>
</gene>
<dbReference type="GO" id="GO:0003700">
    <property type="term" value="F:DNA-binding transcription factor activity"/>
    <property type="evidence" value="ECO:0007669"/>
    <property type="project" value="InterPro"/>
</dbReference>
<dbReference type="OrthoDB" id="9815676at2"/>
<evidence type="ECO:0000313" key="6">
    <source>
        <dbReference type="EMBL" id="ABC32941.1"/>
    </source>
</evidence>
<proteinExistence type="inferred from homology"/>
<keyword evidence="2" id="KW-0805">Transcription regulation</keyword>
<dbReference type="InterPro" id="IPR036390">
    <property type="entry name" value="WH_DNA-bd_sf"/>
</dbReference>
<dbReference type="GO" id="GO:0043565">
    <property type="term" value="F:sequence-specific DNA binding"/>
    <property type="evidence" value="ECO:0007669"/>
    <property type="project" value="TreeGrafter"/>
</dbReference>
<evidence type="ECO:0000313" key="7">
    <source>
        <dbReference type="Proteomes" id="UP000000238"/>
    </source>
</evidence>
<evidence type="ECO:0000259" key="5">
    <source>
        <dbReference type="PROSITE" id="PS50931"/>
    </source>
</evidence>
<dbReference type="Gene3D" id="1.10.10.10">
    <property type="entry name" value="Winged helix-like DNA-binding domain superfamily/Winged helix DNA-binding domain"/>
    <property type="match status" value="1"/>
</dbReference>
<dbReference type="PROSITE" id="PS50931">
    <property type="entry name" value="HTH_LYSR"/>
    <property type="match status" value="1"/>
</dbReference>
<protein>
    <submittedName>
        <fullName evidence="6">Transcriptional regulator</fullName>
    </submittedName>
</protein>
<dbReference type="AlphaFoldDB" id="Q2S8T3"/>
<dbReference type="Proteomes" id="UP000000238">
    <property type="component" value="Chromosome"/>
</dbReference>
<organism evidence="6 7">
    <name type="scientific">Hahella chejuensis (strain KCTC 2396)</name>
    <dbReference type="NCBI Taxonomy" id="349521"/>
    <lineage>
        <taxon>Bacteria</taxon>
        <taxon>Pseudomonadati</taxon>
        <taxon>Pseudomonadota</taxon>
        <taxon>Gammaproteobacteria</taxon>
        <taxon>Oceanospirillales</taxon>
        <taxon>Hahellaceae</taxon>
        <taxon>Hahella</taxon>
    </lineage>
</organism>
<dbReference type="EMBL" id="CP000155">
    <property type="protein sequence ID" value="ABC32941.1"/>
    <property type="molecule type" value="Genomic_DNA"/>
</dbReference>
<dbReference type="SUPFAM" id="SSF53850">
    <property type="entry name" value="Periplasmic binding protein-like II"/>
    <property type="match status" value="1"/>
</dbReference>
<dbReference type="KEGG" id="hch:HCH_06293"/>
<dbReference type="FunFam" id="1.10.10.10:FF:000001">
    <property type="entry name" value="LysR family transcriptional regulator"/>
    <property type="match status" value="1"/>
</dbReference>
<dbReference type="eggNOG" id="COG0583">
    <property type="taxonomic scope" value="Bacteria"/>
</dbReference>
<dbReference type="RefSeq" id="WP_011399997.1">
    <property type="nucleotide sequence ID" value="NC_007645.1"/>
</dbReference>
<dbReference type="SUPFAM" id="SSF46785">
    <property type="entry name" value="Winged helix' DNA-binding domain"/>
    <property type="match status" value="1"/>
</dbReference>
<evidence type="ECO:0000256" key="3">
    <source>
        <dbReference type="ARBA" id="ARBA00023125"/>
    </source>
</evidence>
<dbReference type="Pfam" id="PF03466">
    <property type="entry name" value="LysR_substrate"/>
    <property type="match status" value="1"/>
</dbReference>
<dbReference type="CDD" id="cd08472">
    <property type="entry name" value="PBP2_CrgA_like_3"/>
    <property type="match status" value="1"/>
</dbReference>
<evidence type="ECO:0000256" key="4">
    <source>
        <dbReference type="ARBA" id="ARBA00023163"/>
    </source>
</evidence>
<dbReference type="GO" id="GO:0006351">
    <property type="term" value="P:DNA-templated transcription"/>
    <property type="evidence" value="ECO:0007669"/>
    <property type="project" value="TreeGrafter"/>
</dbReference>
<evidence type="ECO:0000256" key="1">
    <source>
        <dbReference type="ARBA" id="ARBA00009437"/>
    </source>
</evidence>